<organism evidence="19 20">
    <name type="scientific">Cecembia calidifontis</name>
    <dbReference type="NCBI Taxonomy" id="1187080"/>
    <lineage>
        <taxon>Bacteria</taxon>
        <taxon>Pseudomonadati</taxon>
        <taxon>Bacteroidota</taxon>
        <taxon>Cytophagia</taxon>
        <taxon>Cytophagales</taxon>
        <taxon>Cyclobacteriaceae</taxon>
        <taxon>Cecembia</taxon>
    </lineage>
</organism>
<evidence type="ECO:0000256" key="6">
    <source>
        <dbReference type="ARBA" id="ARBA00022763"/>
    </source>
</evidence>
<comment type="similarity">
    <text evidence="2 17">Belongs to the Nudix hydrolase family.</text>
</comment>
<keyword evidence="8" id="KW-0460">Magnesium</keyword>
<dbReference type="InterPro" id="IPR020084">
    <property type="entry name" value="NUDIX_hydrolase_CS"/>
</dbReference>
<keyword evidence="9" id="KW-0234">DNA repair</keyword>
<protein>
    <recommendedName>
        <fullName evidence="13">8-oxo-dGTP diphosphatase</fullName>
        <ecNumber evidence="12">3.6.1.55</ecNumber>
    </recommendedName>
    <alternativeName>
        <fullName evidence="16">7,8-dihydro-8-oxoguanine-triphosphatase</fullName>
    </alternativeName>
    <alternativeName>
        <fullName evidence="15">Mutator protein MutT</fullName>
    </alternativeName>
    <alternativeName>
        <fullName evidence="14">dGTP pyrophosphohydrolase</fullName>
    </alternativeName>
</protein>
<name>A0A4Q7PB41_9BACT</name>
<gene>
    <name evidence="19" type="ORF">BC751_2356</name>
</gene>
<dbReference type="GO" id="GO:0035539">
    <property type="term" value="F:8-oxo-7,8-dihydrodeoxyguanosine triphosphate pyrophosphatase activity"/>
    <property type="evidence" value="ECO:0007669"/>
    <property type="project" value="UniProtKB-EC"/>
</dbReference>
<evidence type="ECO:0000256" key="7">
    <source>
        <dbReference type="ARBA" id="ARBA00022801"/>
    </source>
</evidence>
<evidence type="ECO:0000256" key="11">
    <source>
        <dbReference type="ARBA" id="ARBA00036904"/>
    </source>
</evidence>
<evidence type="ECO:0000256" key="13">
    <source>
        <dbReference type="ARBA" id="ARBA00040794"/>
    </source>
</evidence>
<evidence type="ECO:0000256" key="8">
    <source>
        <dbReference type="ARBA" id="ARBA00022842"/>
    </source>
</evidence>
<evidence type="ECO:0000256" key="14">
    <source>
        <dbReference type="ARBA" id="ARBA00041592"/>
    </source>
</evidence>
<dbReference type="PRINTS" id="PR00502">
    <property type="entry name" value="NUDIXFAMILY"/>
</dbReference>
<evidence type="ECO:0000259" key="18">
    <source>
        <dbReference type="PROSITE" id="PS51462"/>
    </source>
</evidence>
<evidence type="ECO:0000256" key="10">
    <source>
        <dbReference type="ARBA" id="ARBA00035861"/>
    </source>
</evidence>
<keyword evidence="5" id="KW-0479">Metal-binding</keyword>
<dbReference type="CDD" id="cd03425">
    <property type="entry name" value="NUDIX_MutT_NudA_like"/>
    <property type="match status" value="1"/>
</dbReference>
<dbReference type="Pfam" id="PF00293">
    <property type="entry name" value="NUDIX"/>
    <property type="match status" value="1"/>
</dbReference>
<dbReference type="Proteomes" id="UP000292209">
    <property type="component" value="Unassembled WGS sequence"/>
</dbReference>
<dbReference type="GO" id="GO:0006281">
    <property type="term" value="P:DNA repair"/>
    <property type="evidence" value="ECO:0007669"/>
    <property type="project" value="UniProtKB-KW"/>
</dbReference>
<dbReference type="RefSeq" id="WP_130275647.1">
    <property type="nucleotide sequence ID" value="NZ_SGXG01000001.1"/>
</dbReference>
<sequence length="137" mass="15634">MPSSIQVTCALILQDQKVLCAQRSGNMALPWKWEFPGGKIEKGETPEQCLLREIKEELNLDIEIVMAFPVNKHDYGNGKVVELIPFLAKLRGGDLILKEHTQILWKGVEELRSLDWAEADIPIVEGFVTWFLDRFQA</sequence>
<dbReference type="InterPro" id="IPR020476">
    <property type="entry name" value="Nudix_hydrolase"/>
</dbReference>
<evidence type="ECO:0000313" key="19">
    <source>
        <dbReference type="EMBL" id="RZS96770.1"/>
    </source>
</evidence>
<evidence type="ECO:0000256" key="3">
    <source>
        <dbReference type="ARBA" id="ARBA00022457"/>
    </source>
</evidence>
<comment type="caution">
    <text evidence="19">The sequence shown here is derived from an EMBL/GenBank/DDBJ whole genome shotgun (WGS) entry which is preliminary data.</text>
</comment>
<feature type="domain" description="Nudix hydrolase" evidence="18">
    <location>
        <begin position="2"/>
        <end position="129"/>
    </location>
</feature>
<dbReference type="EC" id="3.6.1.55" evidence="12"/>
<evidence type="ECO:0000256" key="4">
    <source>
        <dbReference type="ARBA" id="ARBA00022705"/>
    </source>
</evidence>
<dbReference type="PANTHER" id="PTHR47707">
    <property type="entry name" value="8-OXO-DGTP DIPHOSPHATASE"/>
    <property type="match status" value="1"/>
</dbReference>
<keyword evidence="6" id="KW-0227">DNA damage</keyword>
<evidence type="ECO:0000313" key="20">
    <source>
        <dbReference type="Proteomes" id="UP000292209"/>
    </source>
</evidence>
<dbReference type="PROSITE" id="PS00893">
    <property type="entry name" value="NUDIX_BOX"/>
    <property type="match status" value="1"/>
</dbReference>
<evidence type="ECO:0000256" key="12">
    <source>
        <dbReference type="ARBA" id="ARBA00038905"/>
    </source>
</evidence>
<dbReference type="GO" id="GO:0044715">
    <property type="term" value="F:8-oxo-dGDP phosphatase activity"/>
    <property type="evidence" value="ECO:0007669"/>
    <property type="project" value="TreeGrafter"/>
</dbReference>
<dbReference type="AlphaFoldDB" id="A0A4Q7PB41"/>
<dbReference type="OrthoDB" id="9810648at2"/>
<dbReference type="InterPro" id="IPR000086">
    <property type="entry name" value="NUDIX_hydrolase_dom"/>
</dbReference>
<dbReference type="GO" id="GO:0008413">
    <property type="term" value="F:8-oxo-7,8-dihydroguanosine triphosphate pyrophosphatase activity"/>
    <property type="evidence" value="ECO:0007669"/>
    <property type="project" value="TreeGrafter"/>
</dbReference>
<accession>A0A4Q7PB41</accession>
<comment type="catalytic activity">
    <reaction evidence="10">
        <text>8-oxo-dGTP + H2O = 8-oxo-dGMP + diphosphate + H(+)</text>
        <dbReference type="Rhea" id="RHEA:31575"/>
        <dbReference type="ChEBI" id="CHEBI:15377"/>
        <dbReference type="ChEBI" id="CHEBI:15378"/>
        <dbReference type="ChEBI" id="CHEBI:33019"/>
        <dbReference type="ChEBI" id="CHEBI:63224"/>
        <dbReference type="ChEBI" id="CHEBI:77896"/>
        <dbReference type="EC" id="3.6.1.55"/>
    </reaction>
</comment>
<comment type="cofactor">
    <cofactor evidence="1">
        <name>Mg(2+)</name>
        <dbReference type="ChEBI" id="CHEBI:18420"/>
    </cofactor>
</comment>
<evidence type="ECO:0000256" key="15">
    <source>
        <dbReference type="ARBA" id="ARBA00041979"/>
    </source>
</evidence>
<evidence type="ECO:0000256" key="16">
    <source>
        <dbReference type="ARBA" id="ARBA00042798"/>
    </source>
</evidence>
<comment type="catalytic activity">
    <reaction evidence="11">
        <text>8-oxo-GTP + H2O = 8-oxo-GMP + diphosphate + H(+)</text>
        <dbReference type="Rhea" id="RHEA:67616"/>
        <dbReference type="ChEBI" id="CHEBI:15377"/>
        <dbReference type="ChEBI" id="CHEBI:15378"/>
        <dbReference type="ChEBI" id="CHEBI:33019"/>
        <dbReference type="ChEBI" id="CHEBI:143553"/>
        <dbReference type="ChEBI" id="CHEBI:145694"/>
    </reaction>
</comment>
<dbReference type="InterPro" id="IPR015797">
    <property type="entry name" value="NUDIX_hydrolase-like_dom_sf"/>
</dbReference>
<dbReference type="PANTHER" id="PTHR47707:SF1">
    <property type="entry name" value="NUDIX HYDROLASE FAMILY PROTEIN"/>
    <property type="match status" value="1"/>
</dbReference>
<evidence type="ECO:0000256" key="2">
    <source>
        <dbReference type="ARBA" id="ARBA00005582"/>
    </source>
</evidence>
<dbReference type="GO" id="GO:0006260">
    <property type="term" value="P:DNA replication"/>
    <property type="evidence" value="ECO:0007669"/>
    <property type="project" value="UniProtKB-KW"/>
</dbReference>
<keyword evidence="3" id="KW-0515">Mutator protein</keyword>
<keyword evidence="7 17" id="KW-0378">Hydrolase</keyword>
<dbReference type="SUPFAM" id="SSF55811">
    <property type="entry name" value="Nudix"/>
    <property type="match status" value="1"/>
</dbReference>
<dbReference type="GO" id="GO:0044716">
    <property type="term" value="F:8-oxo-GDP phosphatase activity"/>
    <property type="evidence" value="ECO:0007669"/>
    <property type="project" value="TreeGrafter"/>
</dbReference>
<dbReference type="GO" id="GO:0046872">
    <property type="term" value="F:metal ion binding"/>
    <property type="evidence" value="ECO:0007669"/>
    <property type="project" value="UniProtKB-KW"/>
</dbReference>
<dbReference type="Gene3D" id="3.90.79.10">
    <property type="entry name" value="Nucleoside Triphosphate Pyrophosphohydrolase"/>
    <property type="match status" value="1"/>
</dbReference>
<keyword evidence="4" id="KW-0235">DNA replication</keyword>
<dbReference type="InterPro" id="IPR047127">
    <property type="entry name" value="MutT-like"/>
</dbReference>
<evidence type="ECO:0000256" key="5">
    <source>
        <dbReference type="ARBA" id="ARBA00022723"/>
    </source>
</evidence>
<evidence type="ECO:0000256" key="17">
    <source>
        <dbReference type="RuleBase" id="RU003476"/>
    </source>
</evidence>
<evidence type="ECO:0000256" key="1">
    <source>
        <dbReference type="ARBA" id="ARBA00001946"/>
    </source>
</evidence>
<evidence type="ECO:0000256" key="9">
    <source>
        <dbReference type="ARBA" id="ARBA00023204"/>
    </source>
</evidence>
<dbReference type="EMBL" id="SGXG01000001">
    <property type="protein sequence ID" value="RZS96770.1"/>
    <property type="molecule type" value="Genomic_DNA"/>
</dbReference>
<proteinExistence type="inferred from homology"/>
<reference evidence="19 20" key="1">
    <citation type="submission" date="2019-02" db="EMBL/GenBank/DDBJ databases">
        <title>Genomic Encyclopedia of Archaeal and Bacterial Type Strains, Phase II (KMG-II): from individual species to whole genera.</title>
        <authorList>
            <person name="Goeker M."/>
        </authorList>
    </citation>
    <scope>NUCLEOTIDE SEQUENCE [LARGE SCALE GENOMIC DNA]</scope>
    <source>
        <strain evidence="19 20">DSM 21411</strain>
    </source>
</reference>
<dbReference type="PROSITE" id="PS51462">
    <property type="entry name" value="NUDIX"/>
    <property type="match status" value="1"/>
</dbReference>
<keyword evidence="20" id="KW-1185">Reference proteome</keyword>